<dbReference type="Gene3D" id="2.40.10.10">
    <property type="entry name" value="Trypsin-like serine proteases"/>
    <property type="match status" value="2"/>
</dbReference>
<dbReference type="InterPro" id="IPR001478">
    <property type="entry name" value="PDZ"/>
</dbReference>
<evidence type="ECO:0000256" key="2">
    <source>
        <dbReference type="ARBA" id="ARBA00022670"/>
    </source>
</evidence>
<dbReference type="RefSeq" id="WP_121864392.1">
    <property type="nucleotide sequence ID" value="NZ_RDEX01000001.1"/>
</dbReference>
<name>A0A3L9L6H6_9MICC</name>
<dbReference type="GO" id="GO:0004252">
    <property type="term" value="F:serine-type endopeptidase activity"/>
    <property type="evidence" value="ECO:0007669"/>
    <property type="project" value="InterPro"/>
</dbReference>
<dbReference type="AlphaFoldDB" id="A0A3L9L6H6"/>
<dbReference type="InterPro" id="IPR051201">
    <property type="entry name" value="Chloro_Bact_Ser_Proteases"/>
</dbReference>
<evidence type="ECO:0000313" key="7">
    <source>
        <dbReference type="Proteomes" id="UP000277871"/>
    </source>
</evidence>
<dbReference type="Gene3D" id="2.30.42.10">
    <property type="match status" value="1"/>
</dbReference>
<sequence length="548" mass="53482">MADSRDPRTGGDPQHPVPGGHGSAADGTGADSVGGSSWQARDTRPMPPAGHGTAGYDAAGSAREGARFDQGQAAGRDPYYGVQGGGADQGGYGATPYEGTGSFTGAGHGYGAAGDGGAQPPYSGGPGYEGHPEGSYPQEDGTAAAPKRRFGAGTMIAGMALAGLLGAGVAVGTGAVGADGGASGGTNSSPVIVNDTDSVNEITGATQKASPSVVTISATAGSQAGTGSGVILDDQGHILTNTHVVTLDGATSDAKLEVQTADGSVRKATVVGTDPESDLAVITVDPSGLTPAEFGDSGKLNVGDAAIAIGAPLGLSGTVTDGIVSTLNRTIAVASSAAQDTPEDTQRSPGGPQDFFFNFPDNGQSGSQSAKSSVYLNVLQTDAAINPGNSGGALVNAQGQVIGINVAIASAGGSSGESSASGNIGVGFSIPANTAKRVADEIIKDGKASHGYLGASVSGYTPSGANSETFSAGAKVRSVESGSPAEDAGLKANDVVTKFNGKPITDADALTAGVRELGAGSKAEITYQRDGDERTATVTVGNAADHKK</sequence>
<dbReference type="Pfam" id="PF13365">
    <property type="entry name" value="Trypsin_2"/>
    <property type="match status" value="1"/>
</dbReference>
<evidence type="ECO:0000256" key="1">
    <source>
        <dbReference type="ARBA" id="ARBA00010541"/>
    </source>
</evidence>
<accession>A0A3L9L6H6</accession>
<keyword evidence="7" id="KW-1185">Reference proteome</keyword>
<dbReference type="InterPro" id="IPR043504">
    <property type="entry name" value="Peptidase_S1_PA_chymotrypsin"/>
</dbReference>
<keyword evidence="2" id="KW-0645">Protease</keyword>
<dbReference type="InterPro" id="IPR001940">
    <property type="entry name" value="Peptidase_S1C"/>
</dbReference>
<dbReference type="EMBL" id="RDEX01000001">
    <property type="protein sequence ID" value="RLY94596.1"/>
    <property type="molecule type" value="Genomic_DNA"/>
</dbReference>
<dbReference type="SMART" id="SM00228">
    <property type="entry name" value="PDZ"/>
    <property type="match status" value="1"/>
</dbReference>
<evidence type="ECO:0000256" key="4">
    <source>
        <dbReference type="SAM" id="MobiDB-lite"/>
    </source>
</evidence>
<dbReference type="InterPro" id="IPR009003">
    <property type="entry name" value="Peptidase_S1_PA"/>
</dbReference>
<dbReference type="PANTHER" id="PTHR43343">
    <property type="entry name" value="PEPTIDASE S12"/>
    <property type="match status" value="1"/>
</dbReference>
<comment type="caution">
    <text evidence="6">The sequence shown here is derived from an EMBL/GenBank/DDBJ whole genome shotgun (WGS) entry which is preliminary data.</text>
</comment>
<organism evidence="6 7">
    <name type="scientific">Kocuria tytonicola</name>
    <dbReference type="NCBI Taxonomy" id="2055946"/>
    <lineage>
        <taxon>Bacteria</taxon>
        <taxon>Bacillati</taxon>
        <taxon>Actinomycetota</taxon>
        <taxon>Actinomycetes</taxon>
        <taxon>Micrococcales</taxon>
        <taxon>Micrococcaceae</taxon>
        <taxon>Kocuria</taxon>
    </lineage>
</organism>
<evidence type="ECO:0000259" key="5">
    <source>
        <dbReference type="PROSITE" id="PS50106"/>
    </source>
</evidence>
<reference evidence="6 7" key="1">
    <citation type="submission" date="2018-10" db="EMBL/GenBank/DDBJ databases">
        <title>Kocuria tytonicola, new bacteria from the preen glands of American barn owls (Tyto furcata).</title>
        <authorList>
            <person name="Braun M.S."/>
            <person name="Wang E."/>
            <person name="Zimmermann S."/>
            <person name="Boutin S."/>
            <person name="Wagner H."/>
            <person name="Wink M."/>
        </authorList>
    </citation>
    <scope>NUCLEOTIDE SEQUENCE [LARGE SCALE GENOMIC DNA]</scope>
    <source>
        <strain evidence="6 7">473</strain>
    </source>
</reference>
<dbReference type="Pfam" id="PF13180">
    <property type="entry name" value="PDZ_2"/>
    <property type="match status" value="1"/>
</dbReference>
<dbReference type="InterPro" id="IPR036034">
    <property type="entry name" value="PDZ_sf"/>
</dbReference>
<dbReference type="Proteomes" id="UP000277871">
    <property type="component" value="Unassembled WGS sequence"/>
</dbReference>
<feature type="region of interest" description="Disordered" evidence="4">
    <location>
        <begin position="335"/>
        <end position="368"/>
    </location>
</feature>
<feature type="region of interest" description="Disordered" evidence="4">
    <location>
        <begin position="111"/>
        <end position="144"/>
    </location>
</feature>
<feature type="domain" description="PDZ" evidence="5">
    <location>
        <begin position="442"/>
        <end position="506"/>
    </location>
</feature>
<dbReference type="PRINTS" id="PR00834">
    <property type="entry name" value="PROTEASES2C"/>
</dbReference>
<proteinExistence type="inferred from homology"/>
<dbReference type="PROSITE" id="PS50106">
    <property type="entry name" value="PDZ"/>
    <property type="match status" value="1"/>
</dbReference>
<evidence type="ECO:0000256" key="3">
    <source>
        <dbReference type="ARBA" id="ARBA00022801"/>
    </source>
</evidence>
<feature type="region of interest" description="Disordered" evidence="4">
    <location>
        <begin position="528"/>
        <end position="548"/>
    </location>
</feature>
<keyword evidence="3" id="KW-0378">Hydrolase</keyword>
<dbReference type="SUPFAM" id="SSF50494">
    <property type="entry name" value="Trypsin-like serine proteases"/>
    <property type="match status" value="1"/>
</dbReference>
<protein>
    <submittedName>
        <fullName evidence="6">PDZ domain-containing protein</fullName>
    </submittedName>
</protein>
<gene>
    <name evidence="6" type="ORF">EAE32_05375</name>
</gene>
<feature type="region of interest" description="Disordered" evidence="4">
    <location>
        <begin position="1"/>
        <end position="82"/>
    </location>
</feature>
<comment type="similarity">
    <text evidence="1">Belongs to the peptidase S1C family.</text>
</comment>
<dbReference type="SUPFAM" id="SSF50156">
    <property type="entry name" value="PDZ domain-like"/>
    <property type="match status" value="1"/>
</dbReference>
<dbReference type="PANTHER" id="PTHR43343:SF3">
    <property type="entry name" value="PROTEASE DO-LIKE 8, CHLOROPLASTIC"/>
    <property type="match status" value="1"/>
</dbReference>
<evidence type="ECO:0000313" key="6">
    <source>
        <dbReference type="EMBL" id="RLY94596.1"/>
    </source>
</evidence>
<dbReference type="GO" id="GO:0006508">
    <property type="term" value="P:proteolysis"/>
    <property type="evidence" value="ECO:0007669"/>
    <property type="project" value="UniProtKB-KW"/>
</dbReference>